<protein>
    <submittedName>
        <fullName evidence="5">Anti-sigma factor</fullName>
    </submittedName>
</protein>
<dbReference type="AlphaFoldDB" id="A0AB39Y569"/>
<feature type="region of interest" description="Disordered" evidence="3">
    <location>
        <begin position="296"/>
        <end position="315"/>
    </location>
</feature>
<sequence>MTPATGTIRHPDVSEISDLTEGLLSPVRTAEVRRHLGDCPLCADVHASLEEIRALLGTLPGPPRMPSDIAGRIDAALAAEALLDSTTPRAGAAQASEPGTPHDVSRETSPAAPAGPGTRRPAGHPAGATGPGRRRARRRIAVIAGLAGAAACALGIFLAGNLLGTGSPDTAARKSGTSTAAEAPTDGTYTAQGLQGSVHRLLVPGQGAKTSPQGEQPNNTYGLENTTPSPGLAPGDRNRTESSPVPPCVQGATGRPDTPLAAEQGNYEGTEVYLLVLPHPGDSARVDAYLVGTECTNTPSAGPSKPLLTRTYPRS</sequence>
<evidence type="ECO:0000256" key="4">
    <source>
        <dbReference type="SAM" id="Phobius"/>
    </source>
</evidence>
<feature type="region of interest" description="Disordered" evidence="3">
    <location>
        <begin position="87"/>
        <end position="135"/>
    </location>
</feature>
<evidence type="ECO:0000256" key="1">
    <source>
        <dbReference type="ARBA" id="ARBA00023015"/>
    </source>
</evidence>
<dbReference type="EMBL" id="CP165727">
    <property type="protein sequence ID" value="XDV65195.1"/>
    <property type="molecule type" value="Genomic_DNA"/>
</dbReference>
<gene>
    <name evidence="5" type="ORF">AB5J51_20675</name>
</gene>
<keyword evidence="2" id="KW-0804">Transcription</keyword>
<evidence type="ECO:0000256" key="2">
    <source>
        <dbReference type="ARBA" id="ARBA00023163"/>
    </source>
</evidence>
<keyword evidence="4" id="KW-0812">Transmembrane</keyword>
<keyword evidence="1" id="KW-0805">Transcription regulation</keyword>
<feature type="compositionally biased region" description="Low complexity" evidence="3">
    <location>
        <begin position="110"/>
        <end position="128"/>
    </location>
</feature>
<dbReference type="Gene3D" id="1.10.10.1320">
    <property type="entry name" value="Anti-sigma factor, zinc-finger domain"/>
    <property type="match status" value="1"/>
</dbReference>
<keyword evidence="4" id="KW-1133">Transmembrane helix</keyword>
<name>A0AB39Y569_9ACTN</name>
<proteinExistence type="predicted"/>
<feature type="region of interest" description="Disordered" evidence="3">
    <location>
        <begin position="169"/>
        <end position="262"/>
    </location>
</feature>
<accession>A0AB39Y569</accession>
<keyword evidence="4" id="KW-0472">Membrane</keyword>
<feature type="compositionally biased region" description="Polar residues" evidence="3">
    <location>
        <begin position="208"/>
        <end position="229"/>
    </location>
</feature>
<evidence type="ECO:0000256" key="3">
    <source>
        <dbReference type="SAM" id="MobiDB-lite"/>
    </source>
</evidence>
<dbReference type="InterPro" id="IPR041916">
    <property type="entry name" value="Anti_sigma_zinc_sf"/>
</dbReference>
<evidence type="ECO:0000313" key="5">
    <source>
        <dbReference type="EMBL" id="XDV65195.1"/>
    </source>
</evidence>
<reference evidence="5" key="1">
    <citation type="submission" date="2024-08" db="EMBL/GenBank/DDBJ databases">
        <authorList>
            <person name="Yu S.T."/>
        </authorList>
    </citation>
    <scope>NUCLEOTIDE SEQUENCE</scope>
    <source>
        <strain evidence="5">R33</strain>
    </source>
</reference>
<feature type="transmembrane region" description="Helical" evidence="4">
    <location>
        <begin position="140"/>
        <end position="163"/>
    </location>
</feature>
<dbReference type="RefSeq" id="WP_369778259.1">
    <property type="nucleotide sequence ID" value="NZ_CP165727.1"/>
</dbReference>
<organism evidence="5">
    <name type="scientific">Streptomyces sp. R33</name>
    <dbReference type="NCBI Taxonomy" id="3238629"/>
    <lineage>
        <taxon>Bacteria</taxon>
        <taxon>Bacillati</taxon>
        <taxon>Actinomycetota</taxon>
        <taxon>Actinomycetes</taxon>
        <taxon>Kitasatosporales</taxon>
        <taxon>Streptomycetaceae</taxon>
        <taxon>Streptomyces</taxon>
    </lineage>
</organism>